<proteinExistence type="predicted"/>
<protein>
    <recommendedName>
        <fullName evidence="2">diguanylate cyclase</fullName>
        <ecNumber evidence="2">2.7.7.65</ecNumber>
    </recommendedName>
</protein>
<evidence type="ECO:0000256" key="2">
    <source>
        <dbReference type="ARBA" id="ARBA00012528"/>
    </source>
</evidence>
<dbReference type="Gene3D" id="3.30.450.20">
    <property type="entry name" value="PAS domain"/>
    <property type="match status" value="1"/>
</dbReference>
<comment type="caution">
    <text evidence="6">The sequence shown here is derived from an EMBL/GenBank/DDBJ whole genome shotgun (WGS) entry which is preliminary data.</text>
</comment>
<comment type="catalytic activity">
    <reaction evidence="3">
        <text>2 GTP = 3',3'-c-di-GMP + 2 diphosphate</text>
        <dbReference type="Rhea" id="RHEA:24898"/>
        <dbReference type="ChEBI" id="CHEBI:33019"/>
        <dbReference type="ChEBI" id="CHEBI:37565"/>
        <dbReference type="ChEBI" id="CHEBI:58805"/>
        <dbReference type="EC" id="2.7.7.65"/>
    </reaction>
</comment>
<dbReference type="PROSITE" id="PS50887">
    <property type="entry name" value="GGDEF"/>
    <property type="match status" value="1"/>
</dbReference>
<accession>A0A4R7K1P0</accession>
<gene>
    <name evidence="6" type="ORF">DES49_0375</name>
</gene>
<dbReference type="NCBIfam" id="TIGR00254">
    <property type="entry name" value="GGDEF"/>
    <property type="match status" value="1"/>
</dbReference>
<dbReference type="GO" id="GO:0052621">
    <property type="term" value="F:diguanylate cyclase activity"/>
    <property type="evidence" value="ECO:0007669"/>
    <property type="project" value="UniProtKB-EC"/>
</dbReference>
<reference evidence="6 7" key="1">
    <citation type="submission" date="2019-03" db="EMBL/GenBank/DDBJ databases">
        <title>Genomic Encyclopedia of Type Strains, Phase IV (KMG-IV): sequencing the most valuable type-strain genomes for metagenomic binning, comparative biology and taxonomic classification.</title>
        <authorList>
            <person name="Goeker M."/>
        </authorList>
    </citation>
    <scope>NUCLEOTIDE SEQUENCE [LARGE SCALE GENOMIC DNA]</scope>
    <source>
        <strain evidence="6 7">DSM 15505</strain>
    </source>
</reference>
<dbReference type="FunFam" id="3.30.70.270:FF:000001">
    <property type="entry name" value="Diguanylate cyclase domain protein"/>
    <property type="match status" value="1"/>
</dbReference>
<dbReference type="InterPro" id="IPR035965">
    <property type="entry name" value="PAS-like_dom_sf"/>
</dbReference>
<dbReference type="CDD" id="cd01949">
    <property type="entry name" value="GGDEF"/>
    <property type="match status" value="1"/>
</dbReference>
<dbReference type="OrthoDB" id="5620448at2"/>
<dbReference type="Proteomes" id="UP000295830">
    <property type="component" value="Unassembled WGS sequence"/>
</dbReference>
<keyword evidence="4" id="KW-0175">Coiled coil</keyword>
<dbReference type="PANTHER" id="PTHR45138">
    <property type="entry name" value="REGULATORY COMPONENTS OF SENSORY TRANSDUCTION SYSTEM"/>
    <property type="match status" value="1"/>
</dbReference>
<dbReference type="Gene3D" id="3.30.70.270">
    <property type="match status" value="1"/>
</dbReference>
<evidence type="ECO:0000256" key="3">
    <source>
        <dbReference type="ARBA" id="ARBA00034247"/>
    </source>
</evidence>
<dbReference type="Pfam" id="PF00990">
    <property type="entry name" value="GGDEF"/>
    <property type="match status" value="1"/>
</dbReference>
<dbReference type="EC" id="2.7.7.65" evidence="2"/>
<organism evidence="6 7">
    <name type="scientific">Halospina denitrificans</name>
    <dbReference type="NCBI Taxonomy" id="332522"/>
    <lineage>
        <taxon>Bacteria</taxon>
        <taxon>Pseudomonadati</taxon>
        <taxon>Pseudomonadota</taxon>
        <taxon>Gammaproteobacteria</taxon>
        <taxon>Halospina</taxon>
    </lineage>
</organism>
<dbReference type="EMBL" id="SOAX01000001">
    <property type="protein sequence ID" value="TDT44274.1"/>
    <property type="molecule type" value="Genomic_DNA"/>
</dbReference>
<feature type="coiled-coil region" evidence="4">
    <location>
        <begin position="122"/>
        <end position="149"/>
    </location>
</feature>
<feature type="domain" description="GGDEF" evidence="5">
    <location>
        <begin position="173"/>
        <end position="306"/>
    </location>
</feature>
<dbReference type="InterPro" id="IPR029787">
    <property type="entry name" value="Nucleotide_cyclase"/>
</dbReference>
<sequence length="309" mass="34956">MQDLKSGESMSEVSALRTVLDNLDALVYVSDFDTFDVLYMNAYGRRVWGEPAGRKCWEVLQGGDGPCAFCNNYRLRDEAGNPLEPDVWEFRNSLDGRWYQCRDQAIYWTDGRLVRLEVATDITRRKEMEQELEDAHQRAEAQARRDELTGMPNRRAFFELGDKFLAQFRRNGNPMSLMMIDLDHFKQINDEYGHKAGDEVLRSVAGILERELRAADVAARLGGEEFVVLLADTDAGQAMRCAERLLRALEEESTRDTSLAVGVTASCGIASLSDSTEDLFELLRHADHAMYRAKAKGRNCAEILAPIQT</sequence>
<evidence type="ECO:0000256" key="1">
    <source>
        <dbReference type="ARBA" id="ARBA00001946"/>
    </source>
</evidence>
<evidence type="ECO:0000256" key="4">
    <source>
        <dbReference type="SAM" id="Coils"/>
    </source>
</evidence>
<dbReference type="SUPFAM" id="SSF55073">
    <property type="entry name" value="Nucleotide cyclase"/>
    <property type="match status" value="1"/>
</dbReference>
<keyword evidence="7" id="KW-1185">Reference proteome</keyword>
<name>A0A4R7K1P0_9GAMM</name>
<dbReference type="InterPro" id="IPR043128">
    <property type="entry name" value="Rev_trsase/Diguanyl_cyclase"/>
</dbReference>
<evidence type="ECO:0000313" key="6">
    <source>
        <dbReference type="EMBL" id="TDT44274.1"/>
    </source>
</evidence>
<evidence type="ECO:0000313" key="7">
    <source>
        <dbReference type="Proteomes" id="UP000295830"/>
    </source>
</evidence>
<comment type="cofactor">
    <cofactor evidence="1">
        <name>Mg(2+)</name>
        <dbReference type="ChEBI" id="CHEBI:18420"/>
    </cofactor>
</comment>
<dbReference type="PANTHER" id="PTHR45138:SF9">
    <property type="entry name" value="DIGUANYLATE CYCLASE DGCM-RELATED"/>
    <property type="match status" value="1"/>
</dbReference>
<dbReference type="AlphaFoldDB" id="A0A4R7K1P0"/>
<evidence type="ECO:0000259" key="5">
    <source>
        <dbReference type="PROSITE" id="PS50887"/>
    </source>
</evidence>
<dbReference type="InterPro" id="IPR000160">
    <property type="entry name" value="GGDEF_dom"/>
</dbReference>
<dbReference type="SMART" id="SM00267">
    <property type="entry name" value="GGDEF"/>
    <property type="match status" value="1"/>
</dbReference>
<dbReference type="RefSeq" id="WP_133734670.1">
    <property type="nucleotide sequence ID" value="NZ_SOAX01000001.1"/>
</dbReference>
<dbReference type="SUPFAM" id="SSF55785">
    <property type="entry name" value="PYP-like sensor domain (PAS domain)"/>
    <property type="match status" value="1"/>
</dbReference>
<dbReference type="InterPro" id="IPR050469">
    <property type="entry name" value="Diguanylate_Cyclase"/>
</dbReference>